<dbReference type="FunFam" id="1.10.1040.10:FF:000006">
    <property type="entry name" value="3-hydroxyisobutyrate dehydrogenase"/>
    <property type="match status" value="1"/>
</dbReference>
<comment type="similarity">
    <text evidence="2">Belongs to the HIBADH-related family. 3-hydroxyisobutyrate dehydrogenase subfamily.</text>
</comment>
<keyword evidence="6" id="KW-0520">NAD</keyword>
<dbReference type="GO" id="GO:0006574">
    <property type="term" value="P:L-valine catabolic process"/>
    <property type="evidence" value="ECO:0007669"/>
    <property type="project" value="TreeGrafter"/>
</dbReference>
<dbReference type="InterPro" id="IPR029154">
    <property type="entry name" value="HIBADH-like_NADP-bd"/>
</dbReference>
<dbReference type="EC" id="1.1.1.31" evidence="3"/>
<dbReference type="Pfam" id="PF14833">
    <property type="entry name" value="NAD_binding_11"/>
    <property type="match status" value="1"/>
</dbReference>
<organism evidence="11 12">
    <name type="scientific">Cryptococcus deuterogattii Ram5</name>
    <dbReference type="NCBI Taxonomy" id="1296110"/>
    <lineage>
        <taxon>Eukaryota</taxon>
        <taxon>Fungi</taxon>
        <taxon>Dikarya</taxon>
        <taxon>Basidiomycota</taxon>
        <taxon>Agaricomycotina</taxon>
        <taxon>Tremellomycetes</taxon>
        <taxon>Tremellales</taxon>
        <taxon>Cryptococcaceae</taxon>
        <taxon>Cryptococcus</taxon>
        <taxon>Cryptococcus gattii species complex</taxon>
    </lineage>
</organism>
<dbReference type="InterPro" id="IPR006115">
    <property type="entry name" value="6PGDH_NADP-bd"/>
</dbReference>
<comment type="catalytic activity">
    <reaction evidence="7">
        <text>3-hydroxy-2-methylpropanoate + NAD(+) = 2-methyl-3-oxopropanoate + NADH + H(+)</text>
        <dbReference type="Rhea" id="RHEA:17681"/>
        <dbReference type="ChEBI" id="CHEBI:11805"/>
        <dbReference type="ChEBI" id="CHEBI:15378"/>
        <dbReference type="ChEBI" id="CHEBI:57540"/>
        <dbReference type="ChEBI" id="CHEBI:57700"/>
        <dbReference type="ChEBI" id="CHEBI:57945"/>
        <dbReference type="EC" id="1.1.1.31"/>
    </reaction>
</comment>
<dbReference type="Proteomes" id="UP000053392">
    <property type="component" value="Unassembled WGS sequence"/>
</dbReference>
<dbReference type="Gene3D" id="1.10.1040.10">
    <property type="entry name" value="N-(1-d-carboxylethyl)-l-norvaline Dehydrogenase, domain 2"/>
    <property type="match status" value="1"/>
</dbReference>
<evidence type="ECO:0000256" key="8">
    <source>
        <dbReference type="SAM" id="MobiDB-lite"/>
    </source>
</evidence>
<feature type="domain" description="3-hydroxyisobutyrate dehydrogenase-like NAD-binding" evidence="10">
    <location>
        <begin position="252"/>
        <end position="368"/>
    </location>
</feature>
<dbReference type="SUPFAM" id="SSF51735">
    <property type="entry name" value="NAD(P)-binding Rossmann-fold domains"/>
    <property type="match status" value="1"/>
</dbReference>
<evidence type="ECO:0000256" key="5">
    <source>
        <dbReference type="ARBA" id="ARBA00023002"/>
    </source>
</evidence>
<keyword evidence="12" id="KW-1185">Reference proteome</keyword>
<keyword evidence="5" id="KW-0560">Oxidoreductase</keyword>
<evidence type="ECO:0000259" key="10">
    <source>
        <dbReference type="Pfam" id="PF14833"/>
    </source>
</evidence>
<sequence length="398" mass="42218">MPTRLPRIHTTGWIGLGAMGHPMALNLFLKTNQFYQKVSPSVTPSFLFCEHEDSRAESFLRELRNRGGQDLASRAERVGNGKEMVMGASKVFTMLPSTPQVQAVYLDQNNGILAGLSKLPRDTPCLPETLLLSDSSLLSNTVTQEDGVKKELSSTTDLSSPATNPNHAHTMLIDQTTLDPTVSLSISSLIHDSTSNAALMIDAPVSGGTVAAEKGELTIMFGSPSPMATRLAMPLLQMMAREGGVIECGGSGTGVGVKVCNNLVLASNQIALSEGLALGRSLNIDVALLQSVINTSSGSSWSSRVNPPISSIPGTPASRGYSGGFQTRLMLKDVNLALQAAHKHNLATPLTSASKSIYEAICSDGDGQWAGKDFSVSYEWVKKKQQAAMDMASKEGLP</sequence>
<dbReference type="GO" id="GO:0005739">
    <property type="term" value="C:mitochondrion"/>
    <property type="evidence" value="ECO:0007669"/>
    <property type="project" value="TreeGrafter"/>
</dbReference>
<evidence type="ECO:0000313" key="12">
    <source>
        <dbReference type="Proteomes" id="UP000053392"/>
    </source>
</evidence>
<reference evidence="11 12" key="1">
    <citation type="submission" date="2015-01" db="EMBL/GenBank/DDBJ databases">
        <title>The Genome Sequence of Cryptococcus gattii Ram5.</title>
        <authorList>
            <consortium name="The Broad Institute Genomics Platform"/>
            <person name="Cuomo C."/>
            <person name="Litvintseva A."/>
            <person name="Chen Y."/>
            <person name="Heitman J."/>
            <person name="Sun S."/>
            <person name="Springer D."/>
            <person name="Dromer F."/>
            <person name="Young S."/>
            <person name="Zeng Q."/>
            <person name="Gargeya S."/>
            <person name="Abouelleil A."/>
            <person name="Alvarado L."/>
            <person name="Chapman S.B."/>
            <person name="Gainer-Dewar J."/>
            <person name="Goldberg J."/>
            <person name="Griggs A."/>
            <person name="Gujja S."/>
            <person name="Hansen M."/>
            <person name="Howarth C."/>
            <person name="Imamovic A."/>
            <person name="Larimer J."/>
            <person name="Murphy C."/>
            <person name="Naylor J."/>
            <person name="Pearson M."/>
            <person name="Priest M."/>
            <person name="Roberts A."/>
            <person name="Saif S."/>
            <person name="Shea T."/>
            <person name="Sykes S."/>
            <person name="Wortman J."/>
            <person name="Nusbaum C."/>
            <person name="Birren B."/>
        </authorList>
    </citation>
    <scope>NUCLEOTIDE SEQUENCE [LARGE SCALE GENOMIC DNA]</scope>
    <source>
        <strain evidence="11 12">Ram5</strain>
    </source>
</reference>
<evidence type="ECO:0000259" key="9">
    <source>
        <dbReference type="Pfam" id="PF03446"/>
    </source>
</evidence>
<evidence type="ECO:0000256" key="4">
    <source>
        <dbReference type="ARBA" id="ARBA00022456"/>
    </source>
</evidence>
<comment type="pathway">
    <text evidence="1">Amino-acid degradation; L-valine degradation.</text>
</comment>
<accession>A0A0D0VAL7</accession>
<evidence type="ECO:0000256" key="1">
    <source>
        <dbReference type="ARBA" id="ARBA00005109"/>
    </source>
</evidence>
<evidence type="ECO:0000256" key="7">
    <source>
        <dbReference type="ARBA" id="ARBA00049197"/>
    </source>
</evidence>
<feature type="domain" description="6-phosphogluconate dehydrogenase NADP-binding" evidence="9">
    <location>
        <begin position="12"/>
        <end position="117"/>
    </location>
</feature>
<dbReference type="PANTHER" id="PTHR22981">
    <property type="entry name" value="3-HYDROXYISOBUTYRATE DEHYDROGENASE-RELATED"/>
    <property type="match status" value="1"/>
</dbReference>
<dbReference type="InterPro" id="IPR036291">
    <property type="entry name" value="NAD(P)-bd_dom_sf"/>
</dbReference>
<feature type="compositionally biased region" description="Polar residues" evidence="8">
    <location>
        <begin position="153"/>
        <end position="167"/>
    </location>
</feature>
<evidence type="ECO:0000256" key="2">
    <source>
        <dbReference type="ARBA" id="ARBA00006013"/>
    </source>
</evidence>
<feature type="region of interest" description="Disordered" evidence="8">
    <location>
        <begin position="144"/>
        <end position="167"/>
    </location>
</feature>
<dbReference type="GO" id="GO:0050661">
    <property type="term" value="F:NADP binding"/>
    <property type="evidence" value="ECO:0007669"/>
    <property type="project" value="InterPro"/>
</dbReference>
<evidence type="ECO:0000256" key="3">
    <source>
        <dbReference type="ARBA" id="ARBA00012991"/>
    </source>
</evidence>
<dbReference type="GO" id="GO:0008442">
    <property type="term" value="F:3-hydroxyisobutyrate dehydrogenase activity"/>
    <property type="evidence" value="ECO:0007669"/>
    <property type="project" value="UniProtKB-EC"/>
</dbReference>
<dbReference type="PANTHER" id="PTHR22981:SF7">
    <property type="entry name" value="3-HYDROXYISOBUTYRATE DEHYDROGENASE, MITOCHONDRIAL"/>
    <property type="match status" value="1"/>
</dbReference>
<evidence type="ECO:0000256" key="6">
    <source>
        <dbReference type="ARBA" id="ARBA00023027"/>
    </source>
</evidence>
<dbReference type="HOGENOM" id="CLU_035117_6_1_1"/>
<dbReference type="SUPFAM" id="SSF48179">
    <property type="entry name" value="6-phosphogluconate dehydrogenase C-terminal domain-like"/>
    <property type="match status" value="1"/>
</dbReference>
<dbReference type="AlphaFoldDB" id="A0A0D0VAL7"/>
<name>A0A0D0VAL7_9TREE</name>
<evidence type="ECO:0000313" key="11">
    <source>
        <dbReference type="EMBL" id="KIR43469.1"/>
    </source>
</evidence>
<protein>
    <recommendedName>
        <fullName evidence="3">3-hydroxyisobutyrate dehydrogenase</fullName>
        <ecNumber evidence="3">1.1.1.31</ecNumber>
    </recommendedName>
</protein>
<dbReference type="InterPro" id="IPR008927">
    <property type="entry name" value="6-PGluconate_DH-like_C_sf"/>
</dbReference>
<feature type="domain" description="6-phosphogluconate dehydrogenase NADP-binding" evidence="9">
    <location>
        <begin position="167"/>
        <end position="241"/>
    </location>
</feature>
<dbReference type="Gene3D" id="3.40.50.720">
    <property type="entry name" value="NAD(P)-binding Rossmann-like Domain"/>
    <property type="match status" value="1"/>
</dbReference>
<dbReference type="Pfam" id="PF03446">
    <property type="entry name" value="NAD_binding_2"/>
    <property type="match status" value="2"/>
</dbReference>
<keyword evidence="4" id="KW-0101">Branched-chain amino acid catabolism</keyword>
<gene>
    <name evidence="11" type="ORF">I313_00311</name>
</gene>
<dbReference type="GO" id="GO:0051287">
    <property type="term" value="F:NAD binding"/>
    <property type="evidence" value="ECO:0007669"/>
    <property type="project" value="InterPro"/>
</dbReference>
<dbReference type="OrthoDB" id="435038at2759"/>
<dbReference type="InterPro" id="IPR013328">
    <property type="entry name" value="6PGD_dom2"/>
</dbReference>
<proteinExistence type="inferred from homology"/>
<dbReference type="EMBL" id="KN847896">
    <property type="protein sequence ID" value="KIR43469.1"/>
    <property type="molecule type" value="Genomic_DNA"/>
</dbReference>